<evidence type="ECO:0000256" key="1">
    <source>
        <dbReference type="ARBA" id="ARBA00022679"/>
    </source>
</evidence>
<proteinExistence type="predicted"/>
<dbReference type="GO" id="GO:0016301">
    <property type="term" value="F:kinase activity"/>
    <property type="evidence" value="ECO:0007669"/>
    <property type="project" value="UniProtKB-KW"/>
</dbReference>
<evidence type="ECO:0000313" key="4">
    <source>
        <dbReference type="EMBL" id="MQT14925.1"/>
    </source>
</evidence>
<organism evidence="4 5">
    <name type="scientific">Segnochrobactrum spirostomi</name>
    <dbReference type="NCBI Taxonomy" id="2608987"/>
    <lineage>
        <taxon>Bacteria</taxon>
        <taxon>Pseudomonadati</taxon>
        <taxon>Pseudomonadota</taxon>
        <taxon>Alphaproteobacteria</taxon>
        <taxon>Hyphomicrobiales</taxon>
        <taxon>Segnochrobactraceae</taxon>
        <taxon>Segnochrobactrum</taxon>
    </lineage>
</organism>
<dbReference type="InterPro" id="IPR002173">
    <property type="entry name" value="Carboh/pur_kinase_PfkB_CS"/>
</dbReference>
<dbReference type="GO" id="GO:0005829">
    <property type="term" value="C:cytosol"/>
    <property type="evidence" value="ECO:0007669"/>
    <property type="project" value="TreeGrafter"/>
</dbReference>
<name>A0A6A7Y896_9HYPH</name>
<keyword evidence="2 4" id="KW-0418">Kinase</keyword>
<protein>
    <submittedName>
        <fullName evidence="4">Carbohydrate kinase family protein</fullName>
    </submittedName>
</protein>
<dbReference type="EMBL" id="VWNA01000002">
    <property type="protein sequence ID" value="MQT14925.1"/>
    <property type="molecule type" value="Genomic_DNA"/>
</dbReference>
<dbReference type="PROSITE" id="PS00584">
    <property type="entry name" value="PFKB_KINASES_2"/>
    <property type="match status" value="1"/>
</dbReference>
<reference evidence="4 5" key="1">
    <citation type="submission" date="2019-09" db="EMBL/GenBank/DDBJ databases">
        <title>Segnochrobactrum spirostomi gen. nov., sp. nov., isolated from the ciliate Spirostomum cf. yagiui and description of a novel family, Segnochrobactraceae fam. nov. within the order Rhizobiales of the class Alphaproteobacteria.</title>
        <authorList>
            <person name="Akter S."/>
            <person name="Shazib S.U.A."/>
            <person name="Shin M.K."/>
        </authorList>
    </citation>
    <scope>NUCLEOTIDE SEQUENCE [LARGE SCALE GENOMIC DNA]</scope>
    <source>
        <strain evidence="4 5">Sp-1</strain>
    </source>
</reference>
<dbReference type="RefSeq" id="WP_153488562.1">
    <property type="nucleotide sequence ID" value="NZ_VWNA01000002.1"/>
</dbReference>
<evidence type="ECO:0000313" key="5">
    <source>
        <dbReference type="Proteomes" id="UP000332515"/>
    </source>
</evidence>
<keyword evidence="5" id="KW-1185">Reference proteome</keyword>
<dbReference type="Gene3D" id="3.40.1190.20">
    <property type="match status" value="1"/>
</dbReference>
<dbReference type="PANTHER" id="PTHR10584">
    <property type="entry name" value="SUGAR KINASE"/>
    <property type="match status" value="1"/>
</dbReference>
<sequence>MQPLVVLGNVNVDLILGPVAPWPQVGIEIFVPHDELRVGGSAGNTALAWAGLGVPFRLCASRGNDSFGDFLVEAFPAGSVSWTRTDAKTTLTIGVTHPDGERTFLTTRGHLPLYGPDEALAALREVPLAGGWLLLSGAFQTEALMPGYGRLVDYAHRVGARVAIDPGWPPAGWTEPVRAFAQSLLAVSDCALLSEVEATSLTGCPSPLTAAEVIARTMRDGAIAVVKCGPNGAVAAGKICGTWSVPAPQVEVVDTIGAGDVFNAGFLAAIARDEPIETCLADAVALASRAISTSPRSYAPVAEPPPIRAAAAGR</sequence>
<dbReference type="SUPFAM" id="SSF53613">
    <property type="entry name" value="Ribokinase-like"/>
    <property type="match status" value="1"/>
</dbReference>
<evidence type="ECO:0000259" key="3">
    <source>
        <dbReference type="Pfam" id="PF00294"/>
    </source>
</evidence>
<dbReference type="InterPro" id="IPR011611">
    <property type="entry name" value="PfkB_dom"/>
</dbReference>
<accession>A0A6A7Y896</accession>
<keyword evidence="1" id="KW-0808">Transferase</keyword>
<dbReference type="PANTHER" id="PTHR10584:SF166">
    <property type="entry name" value="RIBOKINASE"/>
    <property type="match status" value="1"/>
</dbReference>
<feature type="domain" description="Carbohydrate kinase PfkB" evidence="3">
    <location>
        <begin position="3"/>
        <end position="293"/>
    </location>
</feature>
<dbReference type="Proteomes" id="UP000332515">
    <property type="component" value="Unassembled WGS sequence"/>
</dbReference>
<dbReference type="Pfam" id="PF00294">
    <property type="entry name" value="PfkB"/>
    <property type="match status" value="1"/>
</dbReference>
<evidence type="ECO:0000256" key="2">
    <source>
        <dbReference type="ARBA" id="ARBA00022777"/>
    </source>
</evidence>
<dbReference type="InterPro" id="IPR029056">
    <property type="entry name" value="Ribokinase-like"/>
</dbReference>
<gene>
    <name evidence="4" type="ORF">F0357_20165</name>
</gene>
<dbReference type="AlphaFoldDB" id="A0A6A7Y896"/>
<comment type="caution">
    <text evidence="4">The sequence shown here is derived from an EMBL/GenBank/DDBJ whole genome shotgun (WGS) entry which is preliminary data.</text>
</comment>